<dbReference type="Gene3D" id="1.10.287.440">
    <property type="match status" value="1"/>
</dbReference>
<accession>A0A4V0YDS9</accession>
<dbReference type="GO" id="GO:0005829">
    <property type="term" value="C:cytosol"/>
    <property type="evidence" value="ECO:0007669"/>
    <property type="project" value="TreeGrafter"/>
</dbReference>
<name>A0A4V0YDS9_9MICO</name>
<evidence type="ECO:0000313" key="2">
    <source>
        <dbReference type="Proteomes" id="UP000293995"/>
    </source>
</evidence>
<dbReference type="Gene3D" id="3.40.140.20">
    <property type="match status" value="2"/>
</dbReference>
<keyword evidence="2" id="KW-1185">Reference proteome</keyword>
<dbReference type="Proteomes" id="UP000293995">
    <property type="component" value="Chromosome"/>
</dbReference>
<dbReference type="InterPro" id="IPR024051">
    <property type="entry name" value="AICAR_Tfase_dup_dom_sf"/>
</dbReference>
<sequence length="371" mass="40132">MRYGMNPHQAAEVTGGPAVRNGAPSMINYLDALNAYALVRQADALTGRPAAASFKHVSPAGAAVAGPVDDTARETWGLQAADGLLSAYVRARDADPKSSFGDVIALSRAVDAATAEFLRTMICDAVIAPGFDEGTLEVLSAKRGGAFLVFEADPAAEPPARERRDVLGATLIQDRDAADLAAVLPTGLDQRVREDALVGMAAARYTQSNSVVFVKDGAAIGIGAGQQNRVDCVRLAGSKARVWWLRRHPLVRDLPVVEGMKRQDRLNWQIRFAGHEMTRLQLDEFGRLFGDESRVAYDEPLWRDTWTRELTGVTMVSDGFLPFRDNVDHAAEFGVTTIVEPGGSTRADEVEAAARELGIDRVQTGLRLFHH</sequence>
<dbReference type="GO" id="GO:0004643">
    <property type="term" value="F:phosphoribosylaminoimidazolecarboxamide formyltransferase activity"/>
    <property type="evidence" value="ECO:0007669"/>
    <property type="project" value="InterPro"/>
</dbReference>
<dbReference type="GO" id="GO:0006189">
    <property type="term" value="P:'de novo' IMP biosynthetic process"/>
    <property type="evidence" value="ECO:0007669"/>
    <property type="project" value="TreeGrafter"/>
</dbReference>
<reference evidence="1 2" key="1">
    <citation type="submission" date="2019-01" db="EMBL/GenBank/DDBJ databases">
        <title>Genome sequencing of strain DFW100M-13.</title>
        <authorList>
            <person name="Heo J."/>
            <person name="Kim S.-J."/>
            <person name="Kim J.-S."/>
            <person name="Hong S.-B."/>
            <person name="Kwon S.-W."/>
        </authorList>
    </citation>
    <scope>NUCLEOTIDE SEQUENCE [LARGE SCALE GENOMIC DNA]</scope>
    <source>
        <strain evidence="1 2">DFW100M-13</strain>
    </source>
</reference>
<dbReference type="KEGG" id="mprt:ET475_07705"/>
<dbReference type="InterPro" id="IPR002695">
    <property type="entry name" value="PurH-like"/>
</dbReference>
<evidence type="ECO:0000313" key="1">
    <source>
        <dbReference type="EMBL" id="QAY61771.1"/>
    </source>
</evidence>
<proteinExistence type="predicted"/>
<protein>
    <submittedName>
        <fullName evidence="1">5-aminoimidazole-4-carboxamide ribonucleotide transformylase</fullName>
    </submittedName>
</protein>
<gene>
    <name evidence="1" type="ORF">ET475_07705</name>
</gene>
<dbReference type="PANTHER" id="PTHR11692">
    <property type="entry name" value="BIFUNCTIONAL PURINE BIOSYNTHESIS PROTEIN PURH"/>
    <property type="match status" value="1"/>
</dbReference>
<dbReference type="OrthoDB" id="9802065at2"/>
<dbReference type="SMART" id="SM00798">
    <property type="entry name" value="AICARFT_IMPCHas"/>
    <property type="match status" value="1"/>
</dbReference>
<dbReference type="RefSeq" id="WP_129393780.1">
    <property type="nucleotide sequence ID" value="NZ_CP035494.1"/>
</dbReference>
<dbReference type="Pfam" id="PF01808">
    <property type="entry name" value="AICARFT_IMPCHas"/>
    <property type="match status" value="1"/>
</dbReference>
<dbReference type="SUPFAM" id="SSF53927">
    <property type="entry name" value="Cytidine deaminase-like"/>
    <property type="match status" value="1"/>
</dbReference>
<organism evidence="1 2">
    <name type="scientific">Microbacterium protaetiae</name>
    <dbReference type="NCBI Taxonomy" id="2509458"/>
    <lineage>
        <taxon>Bacteria</taxon>
        <taxon>Bacillati</taxon>
        <taxon>Actinomycetota</taxon>
        <taxon>Actinomycetes</taxon>
        <taxon>Micrococcales</taxon>
        <taxon>Microbacteriaceae</taxon>
        <taxon>Microbacterium</taxon>
    </lineage>
</organism>
<dbReference type="PANTHER" id="PTHR11692:SF0">
    <property type="entry name" value="BIFUNCTIONAL PURINE BIOSYNTHESIS PROTEIN ATIC"/>
    <property type="match status" value="1"/>
</dbReference>
<dbReference type="EMBL" id="CP035494">
    <property type="protein sequence ID" value="QAY61771.1"/>
    <property type="molecule type" value="Genomic_DNA"/>
</dbReference>
<dbReference type="AlphaFoldDB" id="A0A4V0YDS9"/>
<dbReference type="GO" id="GO:0003937">
    <property type="term" value="F:IMP cyclohydrolase activity"/>
    <property type="evidence" value="ECO:0007669"/>
    <property type="project" value="InterPro"/>
</dbReference>
<dbReference type="InterPro" id="IPR024050">
    <property type="entry name" value="AICAR_Tfase_insert_dom_sf"/>
</dbReference>
<dbReference type="InterPro" id="IPR016193">
    <property type="entry name" value="Cytidine_deaminase-like"/>
</dbReference>